<dbReference type="Pfam" id="PF10137">
    <property type="entry name" value="CAP12-PCTIR_TIR"/>
    <property type="match status" value="1"/>
</dbReference>
<name>A0A4R5U9F7_9GAMM</name>
<reference evidence="2 3" key="1">
    <citation type="submission" date="2019-03" db="EMBL/GenBank/DDBJ databases">
        <title>Luteimonas zhaokaii sp.nov., isolated from the rectal contents of Plateau pika in Yushu, Qinghai Province, China.</title>
        <authorList>
            <person name="Zhang G."/>
        </authorList>
    </citation>
    <scope>NUCLEOTIDE SEQUENCE [LARGE SCALE GENOMIC DNA]</scope>
    <source>
        <strain evidence="2 3">THG-MD21</strain>
    </source>
</reference>
<dbReference type="Proteomes" id="UP000295543">
    <property type="component" value="Unassembled WGS sequence"/>
</dbReference>
<sequence length="252" mass="27011">MKHNGSLEDLMTTVKGCGFSIDQVVDQEHGHQIRTTEGAIVNWYPAKGTLLFQGPREQRERIDAAWATYTGVAADPATPEPIGEPAAPVNPATANKKVFLVHGHDTAAREQLELVLHKLGLDPFVLANTGGGGLTIIEALEAEIGPRNNQARFGIVLMTPDDMGYSKAEGADAIQPRARQNVVLETGMLISAVGRANVAILKRGHMEVPSDAQGILYIPFNDHVKEAVPKLADRLRAAGFVLSPEAITRASS</sequence>
<feature type="domain" description="CD-NTase-associated protein 12/Pycsar effector protein TIR" evidence="1">
    <location>
        <begin position="97"/>
        <end position="221"/>
    </location>
</feature>
<dbReference type="EMBL" id="SMTG01000004">
    <property type="protein sequence ID" value="TDK31013.1"/>
    <property type="molecule type" value="Genomic_DNA"/>
</dbReference>
<keyword evidence="3" id="KW-1185">Reference proteome</keyword>
<accession>A0A4R5U9F7</accession>
<proteinExistence type="predicted"/>
<evidence type="ECO:0000259" key="1">
    <source>
        <dbReference type="Pfam" id="PF10137"/>
    </source>
</evidence>
<dbReference type="InterPro" id="IPR019302">
    <property type="entry name" value="CAP12/PCTIR_TIR_dom"/>
</dbReference>
<gene>
    <name evidence="2" type="ORF">E2F49_11825</name>
</gene>
<keyword evidence="2" id="KW-0238">DNA-binding</keyword>
<dbReference type="AlphaFoldDB" id="A0A4R5U9F7"/>
<organism evidence="2 3">
    <name type="scientific">Luteimonas terrae</name>
    <dbReference type="NCBI Taxonomy" id="1530191"/>
    <lineage>
        <taxon>Bacteria</taxon>
        <taxon>Pseudomonadati</taxon>
        <taxon>Pseudomonadota</taxon>
        <taxon>Gammaproteobacteria</taxon>
        <taxon>Lysobacterales</taxon>
        <taxon>Lysobacteraceae</taxon>
        <taxon>Luteimonas</taxon>
    </lineage>
</organism>
<dbReference type="GO" id="GO:0003677">
    <property type="term" value="F:DNA binding"/>
    <property type="evidence" value="ECO:0007669"/>
    <property type="project" value="UniProtKB-KW"/>
</dbReference>
<evidence type="ECO:0000313" key="3">
    <source>
        <dbReference type="Proteomes" id="UP000295543"/>
    </source>
</evidence>
<comment type="caution">
    <text evidence="2">The sequence shown here is derived from an EMBL/GenBank/DDBJ whole genome shotgun (WGS) entry which is preliminary data.</text>
</comment>
<evidence type="ECO:0000313" key="2">
    <source>
        <dbReference type="EMBL" id="TDK31013.1"/>
    </source>
</evidence>
<dbReference type="OrthoDB" id="5497289at2"/>
<dbReference type="GO" id="GO:0050135">
    <property type="term" value="F:NADP+ nucleosidase activity"/>
    <property type="evidence" value="ECO:0007669"/>
    <property type="project" value="InterPro"/>
</dbReference>
<protein>
    <submittedName>
        <fullName evidence="2">DNA-binding protein</fullName>
    </submittedName>
</protein>
<dbReference type="RefSeq" id="WP_133394066.1">
    <property type="nucleotide sequence ID" value="NZ_SMTG01000004.1"/>
</dbReference>